<dbReference type="AlphaFoldDB" id="A0ABD0K9D0"/>
<sequence length="106" mass="11894">MLFHRRQHLAAGARTLRTLTGSTDKIITLNPNKLINGFPFNKPTKKRSSVAFTQTPIDAHSVRSTSSVCSYDRPWTGFLDHLVLRLERNGAAVVMDAQKWTSALKE</sequence>
<comment type="caution">
    <text evidence="1">The sequence shown here is derived from an EMBL/GenBank/DDBJ whole genome shotgun (WGS) entry which is preliminary data.</text>
</comment>
<gene>
    <name evidence="1" type="ORF">BaRGS_00025101</name>
</gene>
<evidence type="ECO:0000313" key="2">
    <source>
        <dbReference type="Proteomes" id="UP001519460"/>
    </source>
</evidence>
<protein>
    <submittedName>
        <fullName evidence="1">Uncharacterized protein</fullName>
    </submittedName>
</protein>
<organism evidence="1 2">
    <name type="scientific">Batillaria attramentaria</name>
    <dbReference type="NCBI Taxonomy" id="370345"/>
    <lineage>
        <taxon>Eukaryota</taxon>
        <taxon>Metazoa</taxon>
        <taxon>Spiralia</taxon>
        <taxon>Lophotrochozoa</taxon>
        <taxon>Mollusca</taxon>
        <taxon>Gastropoda</taxon>
        <taxon>Caenogastropoda</taxon>
        <taxon>Sorbeoconcha</taxon>
        <taxon>Cerithioidea</taxon>
        <taxon>Batillariidae</taxon>
        <taxon>Batillaria</taxon>
    </lineage>
</organism>
<proteinExistence type="predicted"/>
<accession>A0ABD0K9D0</accession>
<name>A0ABD0K9D0_9CAEN</name>
<dbReference type="Proteomes" id="UP001519460">
    <property type="component" value="Unassembled WGS sequence"/>
</dbReference>
<evidence type="ECO:0000313" key="1">
    <source>
        <dbReference type="EMBL" id="KAK7483668.1"/>
    </source>
</evidence>
<reference evidence="1 2" key="1">
    <citation type="journal article" date="2023" name="Sci. Data">
        <title>Genome assembly of the Korean intertidal mud-creeper Batillaria attramentaria.</title>
        <authorList>
            <person name="Patra A.K."/>
            <person name="Ho P.T."/>
            <person name="Jun S."/>
            <person name="Lee S.J."/>
            <person name="Kim Y."/>
            <person name="Won Y.J."/>
        </authorList>
    </citation>
    <scope>NUCLEOTIDE SEQUENCE [LARGE SCALE GENOMIC DNA]</scope>
    <source>
        <strain evidence="1">Wonlab-2016</strain>
    </source>
</reference>
<dbReference type="EMBL" id="JACVVK020000223">
    <property type="protein sequence ID" value="KAK7483668.1"/>
    <property type="molecule type" value="Genomic_DNA"/>
</dbReference>
<keyword evidence="2" id="KW-1185">Reference proteome</keyword>